<dbReference type="SMART" id="SM00066">
    <property type="entry name" value="GAL4"/>
    <property type="match status" value="1"/>
</dbReference>
<evidence type="ECO:0000256" key="4">
    <source>
        <dbReference type="ARBA" id="ARBA00023163"/>
    </source>
</evidence>
<name>A0AAF0Y5B6_9TREE</name>
<feature type="compositionally biased region" description="Basic and acidic residues" evidence="6">
    <location>
        <begin position="136"/>
        <end position="153"/>
    </location>
</feature>
<keyword evidence="3" id="KW-0805">Transcription regulation</keyword>
<keyword evidence="5" id="KW-0539">Nucleus</keyword>
<gene>
    <name evidence="8" type="ORF">LOC62_03G003783</name>
</gene>
<dbReference type="AlphaFoldDB" id="A0AAF0Y5B6"/>
<keyword evidence="4" id="KW-0804">Transcription</keyword>
<dbReference type="GO" id="GO:0005634">
    <property type="term" value="C:nucleus"/>
    <property type="evidence" value="ECO:0007669"/>
    <property type="project" value="UniProtKB-SubCell"/>
</dbReference>
<evidence type="ECO:0000313" key="9">
    <source>
        <dbReference type="Proteomes" id="UP000827549"/>
    </source>
</evidence>
<evidence type="ECO:0000259" key="7">
    <source>
        <dbReference type="PROSITE" id="PS50048"/>
    </source>
</evidence>
<evidence type="ECO:0000256" key="1">
    <source>
        <dbReference type="ARBA" id="ARBA00004123"/>
    </source>
</evidence>
<feature type="region of interest" description="Disordered" evidence="6">
    <location>
        <begin position="134"/>
        <end position="188"/>
    </location>
</feature>
<dbReference type="PANTHER" id="PTHR47338">
    <property type="entry name" value="ZN(II)2CYS6 TRANSCRIPTION FACTOR (EUROFUNG)-RELATED"/>
    <property type="match status" value="1"/>
</dbReference>
<dbReference type="Proteomes" id="UP000827549">
    <property type="component" value="Chromosome 3"/>
</dbReference>
<dbReference type="PROSITE" id="PS00463">
    <property type="entry name" value="ZN2_CY6_FUNGAL_1"/>
    <property type="match status" value="1"/>
</dbReference>
<dbReference type="PANTHER" id="PTHR47338:SF5">
    <property type="entry name" value="ZN(II)2CYS6 TRANSCRIPTION FACTOR (EUROFUNG)"/>
    <property type="match status" value="1"/>
</dbReference>
<feature type="domain" description="Zn(2)-C6 fungal-type" evidence="7">
    <location>
        <begin position="104"/>
        <end position="136"/>
    </location>
</feature>
<evidence type="ECO:0000256" key="3">
    <source>
        <dbReference type="ARBA" id="ARBA00023015"/>
    </source>
</evidence>
<organism evidence="8 9">
    <name type="scientific">Vanrija pseudolonga</name>
    <dbReference type="NCBI Taxonomy" id="143232"/>
    <lineage>
        <taxon>Eukaryota</taxon>
        <taxon>Fungi</taxon>
        <taxon>Dikarya</taxon>
        <taxon>Basidiomycota</taxon>
        <taxon>Agaricomycotina</taxon>
        <taxon>Tremellomycetes</taxon>
        <taxon>Trichosporonales</taxon>
        <taxon>Trichosporonaceae</taxon>
        <taxon>Vanrija</taxon>
    </lineage>
</organism>
<dbReference type="PROSITE" id="PS50048">
    <property type="entry name" value="ZN2_CY6_FUNGAL_2"/>
    <property type="match status" value="1"/>
</dbReference>
<keyword evidence="2" id="KW-0479">Metal-binding</keyword>
<dbReference type="GO" id="GO:0000981">
    <property type="term" value="F:DNA-binding transcription factor activity, RNA polymerase II-specific"/>
    <property type="evidence" value="ECO:0007669"/>
    <property type="project" value="InterPro"/>
</dbReference>
<dbReference type="RefSeq" id="XP_062626304.1">
    <property type="nucleotide sequence ID" value="XM_062770320.1"/>
</dbReference>
<protein>
    <recommendedName>
        <fullName evidence="7">Zn(2)-C6 fungal-type domain-containing protein</fullName>
    </recommendedName>
</protein>
<evidence type="ECO:0000256" key="6">
    <source>
        <dbReference type="SAM" id="MobiDB-lite"/>
    </source>
</evidence>
<dbReference type="SUPFAM" id="SSF57701">
    <property type="entry name" value="Zn2/Cys6 DNA-binding domain"/>
    <property type="match status" value="1"/>
</dbReference>
<evidence type="ECO:0000256" key="5">
    <source>
        <dbReference type="ARBA" id="ARBA00023242"/>
    </source>
</evidence>
<evidence type="ECO:0000256" key="2">
    <source>
        <dbReference type="ARBA" id="ARBA00022723"/>
    </source>
</evidence>
<feature type="compositionally biased region" description="Basic residues" evidence="6">
    <location>
        <begin position="90"/>
        <end position="102"/>
    </location>
</feature>
<dbReference type="InterPro" id="IPR001138">
    <property type="entry name" value="Zn2Cys6_DnaBD"/>
</dbReference>
<dbReference type="GO" id="GO:0008270">
    <property type="term" value="F:zinc ion binding"/>
    <property type="evidence" value="ECO:0007669"/>
    <property type="project" value="InterPro"/>
</dbReference>
<dbReference type="Pfam" id="PF00172">
    <property type="entry name" value="Zn_clus"/>
    <property type="match status" value="1"/>
</dbReference>
<dbReference type="EMBL" id="CP086716">
    <property type="protein sequence ID" value="WOO80272.1"/>
    <property type="molecule type" value="Genomic_DNA"/>
</dbReference>
<dbReference type="GeneID" id="87807024"/>
<accession>A0AAF0Y5B6</accession>
<evidence type="ECO:0000313" key="8">
    <source>
        <dbReference type="EMBL" id="WOO80272.1"/>
    </source>
</evidence>
<proteinExistence type="predicted"/>
<comment type="subcellular location">
    <subcellularLocation>
        <location evidence="1">Nucleus</location>
    </subcellularLocation>
</comment>
<dbReference type="InterPro" id="IPR050815">
    <property type="entry name" value="TF_fung"/>
</dbReference>
<reference evidence="8" key="1">
    <citation type="submission" date="2023-10" db="EMBL/GenBank/DDBJ databases">
        <authorList>
            <person name="Noh H."/>
        </authorList>
    </citation>
    <scope>NUCLEOTIDE SEQUENCE</scope>
    <source>
        <strain evidence="8">DUCC4014</strain>
    </source>
</reference>
<sequence length="319" mass="33765">MALVLLPVPVSSPVPLAPIVIGSLKGANKRTWMDFVASGAAHELYEAASPASAGGIDKKYRPLRPTPPGSAAASRSPSRERAPASAETKPRRKRQTSRKRARTACIPCRERKVKCEGAQPGTSCTQCGVAGASCHWPEEDGRSTEARRAQLREPRKRRRSDGTTPTADATPASSVVSSTPTADGVTPSSVNSDALAWMDDEFVSPTADFTPLWDYAAPSAAPAFEFDLSSALAAMPEPAAPLSFDLPGFDLAHFMGLDPLAAAALLDNSGNSGVMPPMHAYPTPDNPNGRPDWPPVAETGLSPEHDEEIELPDCHRGPR</sequence>
<feature type="region of interest" description="Disordered" evidence="6">
    <location>
        <begin position="54"/>
        <end position="103"/>
    </location>
</feature>
<dbReference type="Gene3D" id="4.10.240.10">
    <property type="entry name" value="Zn(2)-C6 fungal-type DNA-binding domain"/>
    <property type="match status" value="1"/>
</dbReference>
<feature type="region of interest" description="Disordered" evidence="6">
    <location>
        <begin position="276"/>
        <end position="319"/>
    </location>
</feature>
<keyword evidence="9" id="KW-1185">Reference proteome</keyword>
<feature type="compositionally biased region" description="Low complexity" evidence="6">
    <location>
        <begin position="162"/>
        <end position="183"/>
    </location>
</feature>
<dbReference type="InterPro" id="IPR036864">
    <property type="entry name" value="Zn2-C6_fun-type_DNA-bd_sf"/>
</dbReference>
<dbReference type="CDD" id="cd00067">
    <property type="entry name" value="GAL4"/>
    <property type="match status" value="1"/>
</dbReference>